<proteinExistence type="predicted"/>
<keyword evidence="10" id="KW-1185">Reference proteome</keyword>
<evidence type="ECO:0000256" key="7">
    <source>
        <dbReference type="SAM" id="MobiDB-lite"/>
    </source>
</evidence>
<evidence type="ECO:0000313" key="9">
    <source>
        <dbReference type="EMBL" id="TCP56876.1"/>
    </source>
</evidence>
<gene>
    <name evidence="9" type="ORF">EV191_101824</name>
</gene>
<dbReference type="PROSITE" id="PS51462">
    <property type="entry name" value="NUDIX"/>
    <property type="match status" value="1"/>
</dbReference>
<dbReference type="PANTHER" id="PTHR12318:SF0">
    <property type="entry name" value="ACYL-COENZYME A DIPHOSPHATASE NUDT19"/>
    <property type="match status" value="1"/>
</dbReference>
<evidence type="ECO:0000256" key="2">
    <source>
        <dbReference type="ARBA" id="ARBA00001946"/>
    </source>
</evidence>
<accession>A0A4V2SV27</accession>
<keyword evidence="5" id="KW-0460">Magnesium</keyword>
<evidence type="ECO:0000313" key="10">
    <source>
        <dbReference type="Proteomes" id="UP000294911"/>
    </source>
</evidence>
<reference evidence="9 10" key="1">
    <citation type="submission" date="2019-03" db="EMBL/GenBank/DDBJ databases">
        <title>Genomic Encyclopedia of Type Strains, Phase IV (KMG-IV): sequencing the most valuable type-strain genomes for metagenomic binning, comparative biology and taxonomic classification.</title>
        <authorList>
            <person name="Goeker M."/>
        </authorList>
    </citation>
    <scope>NUCLEOTIDE SEQUENCE [LARGE SCALE GENOMIC DNA]</scope>
    <source>
        <strain evidence="9 10">DSM 45765</strain>
    </source>
</reference>
<dbReference type="GO" id="GO:0016818">
    <property type="term" value="F:hydrolase activity, acting on acid anhydrides, in phosphorus-containing anhydrides"/>
    <property type="evidence" value="ECO:0007669"/>
    <property type="project" value="InterPro"/>
</dbReference>
<organism evidence="9 10">
    <name type="scientific">Tamaricihabitans halophyticus</name>
    <dbReference type="NCBI Taxonomy" id="1262583"/>
    <lineage>
        <taxon>Bacteria</taxon>
        <taxon>Bacillati</taxon>
        <taxon>Actinomycetota</taxon>
        <taxon>Actinomycetes</taxon>
        <taxon>Pseudonocardiales</taxon>
        <taxon>Pseudonocardiaceae</taxon>
        <taxon>Tamaricihabitans</taxon>
    </lineage>
</organism>
<evidence type="ECO:0000256" key="1">
    <source>
        <dbReference type="ARBA" id="ARBA00001936"/>
    </source>
</evidence>
<dbReference type="GO" id="GO:0046872">
    <property type="term" value="F:metal ion binding"/>
    <property type="evidence" value="ECO:0007669"/>
    <property type="project" value="UniProtKB-KW"/>
</dbReference>
<dbReference type="Proteomes" id="UP000294911">
    <property type="component" value="Unassembled WGS sequence"/>
</dbReference>
<evidence type="ECO:0000259" key="8">
    <source>
        <dbReference type="PROSITE" id="PS51462"/>
    </source>
</evidence>
<comment type="cofactor">
    <cofactor evidence="1">
        <name>Mn(2+)</name>
        <dbReference type="ChEBI" id="CHEBI:29035"/>
    </cofactor>
</comment>
<protein>
    <recommendedName>
        <fullName evidence="8">Nudix hydrolase domain-containing protein</fullName>
    </recommendedName>
</protein>
<feature type="domain" description="Nudix hydrolase" evidence="8">
    <location>
        <begin position="29"/>
        <end position="239"/>
    </location>
</feature>
<dbReference type="PANTHER" id="PTHR12318">
    <property type="entry name" value="TESTOSTERONE-REGULATED PROTEIN RP2"/>
    <property type="match status" value="1"/>
</dbReference>
<sequence length="293" mass="31702">MVGPVVELPEQFDVPEGAFPAEPPDPPATPRDAATVMLLRDTSAGPEVFMLRRVTGMAFAGGMSVFPGGGVDNRDADSALEWTGNPPAWWAEVFDCARGLASALVCAAVRETFEESGVLLAGPDADSVVRDPRPYAAARTALVNRELSLAEFLADAGLVLRADLLRPWANWVTPESEPRRYDTRFLVATLPDGQHADGATTEAESAGWFRPDDAIEDWKAGRCGLMPPTWRTLTELSRFGTVAEVLAAERRLEKVIPKVTREGRKLRLVLPGDPSYPTAAGHLDARPDDEVQS</sequence>
<evidence type="ECO:0000256" key="6">
    <source>
        <dbReference type="ARBA" id="ARBA00023211"/>
    </source>
</evidence>
<evidence type="ECO:0000256" key="5">
    <source>
        <dbReference type="ARBA" id="ARBA00022842"/>
    </source>
</evidence>
<dbReference type="EMBL" id="SLXQ01000001">
    <property type="protein sequence ID" value="TCP56876.1"/>
    <property type="molecule type" value="Genomic_DNA"/>
</dbReference>
<evidence type="ECO:0000256" key="3">
    <source>
        <dbReference type="ARBA" id="ARBA00022723"/>
    </source>
</evidence>
<dbReference type="InterPro" id="IPR000086">
    <property type="entry name" value="NUDIX_hydrolase_dom"/>
</dbReference>
<dbReference type="RefSeq" id="WP_132875419.1">
    <property type="nucleotide sequence ID" value="NZ_SLXQ01000001.1"/>
</dbReference>
<feature type="region of interest" description="Disordered" evidence="7">
    <location>
        <begin position="270"/>
        <end position="293"/>
    </location>
</feature>
<comment type="caution">
    <text evidence="9">The sequence shown here is derived from an EMBL/GenBank/DDBJ whole genome shotgun (WGS) entry which is preliminary data.</text>
</comment>
<dbReference type="Gene3D" id="3.90.79.10">
    <property type="entry name" value="Nucleoside Triphosphate Pyrophosphohydrolase"/>
    <property type="match status" value="1"/>
</dbReference>
<evidence type="ECO:0000256" key="4">
    <source>
        <dbReference type="ARBA" id="ARBA00022801"/>
    </source>
</evidence>
<comment type="cofactor">
    <cofactor evidence="2">
        <name>Mg(2+)</name>
        <dbReference type="ChEBI" id="CHEBI:18420"/>
    </cofactor>
</comment>
<dbReference type="SUPFAM" id="SSF55811">
    <property type="entry name" value="Nudix"/>
    <property type="match status" value="1"/>
</dbReference>
<dbReference type="AlphaFoldDB" id="A0A4V2SV27"/>
<dbReference type="InterPro" id="IPR015797">
    <property type="entry name" value="NUDIX_hydrolase-like_dom_sf"/>
</dbReference>
<dbReference type="CDD" id="cd18870">
    <property type="entry name" value="NUDIX_AcylCoAdiphos_Nudt19"/>
    <property type="match status" value="1"/>
</dbReference>
<keyword evidence="4" id="KW-0378">Hydrolase</keyword>
<name>A0A4V2SV27_9PSEU</name>
<dbReference type="InterPro" id="IPR039121">
    <property type="entry name" value="NUDT19"/>
</dbReference>
<keyword evidence="3" id="KW-0479">Metal-binding</keyword>
<feature type="compositionally biased region" description="Basic and acidic residues" evidence="7">
    <location>
        <begin position="283"/>
        <end position="293"/>
    </location>
</feature>
<dbReference type="OrthoDB" id="7183442at2"/>
<keyword evidence="6" id="KW-0464">Manganese</keyword>